<dbReference type="AlphaFoldDB" id="A8DXZ6"/>
<reference evidence="1" key="1">
    <citation type="journal article" date="2008" name="Mol. Biol. Evol.">
        <title>From drought sensing to developmental control: evolution of cyclic AMP signaling in social amoebas.</title>
        <authorList>
            <person name="Ritchie A.V."/>
            <person name="van Es S."/>
            <person name="Fouquet C."/>
            <person name="Schaap P."/>
        </authorList>
    </citation>
    <scope>NUCLEOTIDE SEQUENCE</scope>
    <source>
        <strain evidence="1">71-2</strain>
    </source>
</reference>
<dbReference type="GO" id="GO:0004812">
    <property type="term" value="F:aminoacyl-tRNA ligase activity"/>
    <property type="evidence" value="ECO:0007669"/>
    <property type="project" value="UniProtKB-KW"/>
</dbReference>
<name>A8DXZ6_9MYCE</name>
<sequence>TSYQNNQKLVEEILFQGYLNANSISLKNLKEIKNIVGLFN</sequence>
<proteinExistence type="predicted"/>
<keyword evidence="1" id="KW-0436">Ligase</keyword>
<keyword evidence="1" id="KW-0030">Aminoacyl-tRNA synthetase</keyword>
<dbReference type="EMBL" id="EF612188">
    <property type="protein sequence ID" value="ABU89563.1"/>
    <property type="molecule type" value="Genomic_DNA"/>
</dbReference>
<evidence type="ECO:0000313" key="1">
    <source>
        <dbReference type="EMBL" id="ABU89563.1"/>
    </source>
</evidence>
<gene>
    <name evidence="1" type="primary">MtrpS</name>
</gene>
<protein>
    <submittedName>
        <fullName evidence="1">Putative mitochondrial tryptophanyl-tRNA synthetase</fullName>
    </submittedName>
</protein>
<accession>A8DXZ6</accession>
<organism evidence="1">
    <name type="scientific">Raperostelium minutum</name>
    <dbReference type="NCBI Taxonomy" id="35219"/>
    <lineage>
        <taxon>Eukaryota</taxon>
        <taxon>Amoebozoa</taxon>
        <taxon>Evosea</taxon>
        <taxon>Eumycetozoa</taxon>
        <taxon>Dictyostelia</taxon>
        <taxon>Dictyosteliales</taxon>
        <taxon>Raperosteliaceae</taxon>
        <taxon>Raperostelium</taxon>
    </lineage>
</organism>
<feature type="non-terminal residue" evidence="1">
    <location>
        <position position="1"/>
    </location>
</feature>